<comment type="caution">
    <text evidence="2">The sequence shown here is derived from an EMBL/GenBank/DDBJ whole genome shotgun (WGS) entry which is preliminary data.</text>
</comment>
<evidence type="ECO:0000259" key="1">
    <source>
        <dbReference type="Pfam" id="PF01710"/>
    </source>
</evidence>
<evidence type="ECO:0000313" key="3">
    <source>
        <dbReference type="Proteomes" id="UP000229342"/>
    </source>
</evidence>
<proteinExistence type="predicted"/>
<dbReference type="EMBL" id="PCVG01000086">
    <property type="protein sequence ID" value="PIQ68028.1"/>
    <property type="molecule type" value="Genomic_DNA"/>
</dbReference>
<evidence type="ECO:0000313" key="2">
    <source>
        <dbReference type="EMBL" id="PIQ68028.1"/>
    </source>
</evidence>
<dbReference type="AlphaFoldDB" id="A0A2H0K9U8"/>
<name>A0A2H0K9U8_9BACT</name>
<feature type="domain" description="Transposase Synechocystis PCC 6803" evidence="1">
    <location>
        <begin position="3"/>
        <end position="85"/>
    </location>
</feature>
<accession>A0A2H0K9U8</accession>
<reference evidence="2 3" key="1">
    <citation type="submission" date="2017-09" db="EMBL/GenBank/DDBJ databases">
        <title>Depth-based differentiation of microbial function through sediment-hosted aquifers and enrichment of novel symbionts in the deep terrestrial subsurface.</title>
        <authorList>
            <person name="Probst A.J."/>
            <person name="Ladd B."/>
            <person name="Jarett J.K."/>
            <person name="Geller-Mcgrath D.E."/>
            <person name="Sieber C.M."/>
            <person name="Emerson J.B."/>
            <person name="Anantharaman K."/>
            <person name="Thomas B.C."/>
            <person name="Malmstrom R."/>
            <person name="Stieglmeier M."/>
            <person name="Klingl A."/>
            <person name="Woyke T."/>
            <person name="Ryan C.M."/>
            <person name="Banfield J.F."/>
        </authorList>
    </citation>
    <scope>NUCLEOTIDE SEQUENCE [LARGE SCALE GENOMIC DNA]</scope>
    <source>
        <strain evidence="2">CG11_big_fil_rev_8_21_14_0_20_46_11</strain>
    </source>
</reference>
<dbReference type="Pfam" id="PF01710">
    <property type="entry name" value="HTH_Tnp_IS630"/>
    <property type="match status" value="1"/>
</dbReference>
<dbReference type="Proteomes" id="UP000229342">
    <property type="component" value="Unassembled WGS sequence"/>
</dbReference>
<sequence>MKHIREKALELRTVGYSYNEISKNIGVAKSTLYSWLHDVVLSQRALERLKSRVAQGTLNGLVKRNKMQTVLARERARTIKEKASSEIPKITYSELLLIGAALYWAEGYKRLKMVRGREVTGHVVSLTNSDPSMVMAFILFLKQVLTIPSEKIFISMRLFTHSDEEKSVLYWMKATGLKRTQFTKPTYPVSRSSQGKRPFNRLPYGTVQVIVSDTQVFYRIIGFIEGVKDQLRVNIK</sequence>
<gene>
    <name evidence="2" type="ORF">COV91_06270</name>
</gene>
<organism evidence="2 3">
    <name type="scientific">Candidatus Taylorbacteria bacterium CG11_big_fil_rev_8_21_14_0_20_46_11</name>
    <dbReference type="NCBI Taxonomy" id="1975025"/>
    <lineage>
        <taxon>Bacteria</taxon>
        <taxon>Candidatus Tayloriibacteriota</taxon>
    </lineage>
</organism>
<dbReference type="InterPro" id="IPR002622">
    <property type="entry name" value="Transposase_14"/>
</dbReference>
<protein>
    <recommendedName>
        <fullName evidence="1">Transposase Synechocystis PCC 6803 domain-containing protein</fullName>
    </recommendedName>
</protein>